<dbReference type="EMBL" id="CAKOFQ010007068">
    <property type="protein sequence ID" value="CAH1989648.1"/>
    <property type="molecule type" value="Genomic_DNA"/>
</dbReference>
<evidence type="ECO:0000256" key="1">
    <source>
        <dbReference type="ARBA" id="ARBA00004123"/>
    </source>
</evidence>
<comment type="subcellular location">
    <subcellularLocation>
        <location evidence="1 2">Nucleus</location>
    </subcellularLocation>
</comment>
<dbReference type="GO" id="GO:0003677">
    <property type="term" value="F:DNA binding"/>
    <property type="evidence" value="ECO:0007669"/>
    <property type="project" value="UniProtKB-UniRule"/>
</dbReference>
<dbReference type="PROSITE" id="PS50960">
    <property type="entry name" value="HTH_PSQ"/>
    <property type="match status" value="1"/>
</dbReference>
<keyword evidence="2" id="KW-0238">DNA-binding</keyword>
<dbReference type="Pfam" id="PF05225">
    <property type="entry name" value="HTH_psq"/>
    <property type="match status" value="1"/>
</dbReference>
<feature type="domain" description="HTH psq-type" evidence="3">
    <location>
        <begin position="1"/>
        <end position="50"/>
    </location>
</feature>
<evidence type="ECO:0000313" key="5">
    <source>
        <dbReference type="Proteomes" id="UP001152888"/>
    </source>
</evidence>
<dbReference type="GO" id="GO:0005634">
    <property type="term" value="C:nucleus"/>
    <property type="evidence" value="ECO:0007669"/>
    <property type="project" value="UniProtKB-SubCell"/>
</dbReference>
<name>A0A9P0PKI1_ACAOB</name>
<sequence length="119" mass="13957">MPKKHSYDANLMELAIQEVRNSNMSYRAAANKYGIPKSTLQFKIKNAGHNNTCGSSPVLQTKEEYELVERIKELASRRFPRKKDDIMHSVQKCLIENPRRNPFNNNRPGEFWFKAFLKR</sequence>
<dbReference type="InterPro" id="IPR009057">
    <property type="entry name" value="Homeodomain-like_sf"/>
</dbReference>
<organism evidence="4 5">
    <name type="scientific">Acanthoscelides obtectus</name>
    <name type="common">Bean weevil</name>
    <name type="synonym">Bruchus obtectus</name>
    <dbReference type="NCBI Taxonomy" id="200917"/>
    <lineage>
        <taxon>Eukaryota</taxon>
        <taxon>Metazoa</taxon>
        <taxon>Ecdysozoa</taxon>
        <taxon>Arthropoda</taxon>
        <taxon>Hexapoda</taxon>
        <taxon>Insecta</taxon>
        <taxon>Pterygota</taxon>
        <taxon>Neoptera</taxon>
        <taxon>Endopterygota</taxon>
        <taxon>Coleoptera</taxon>
        <taxon>Polyphaga</taxon>
        <taxon>Cucujiformia</taxon>
        <taxon>Chrysomeloidea</taxon>
        <taxon>Chrysomelidae</taxon>
        <taxon>Bruchinae</taxon>
        <taxon>Bruchini</taxon>
        <taxon>Acanthoscelides</taxon>
    </lineage>
</organism>
<evidence type="ECO:0000313" key="4">
    <source>
        <dbReference type="EMBL" id="CAH1989648.1"/>
    </source>
</evidence>
<reference evidence="4" key="1">
    <citation type="submission" date="2022-03" db="EMBL/GenBank/DDBJ databases">
        <authorList>
            <person name="Sayadi A."/>
        </authorList>
    </citation>
    <scope>NUCLEOTIDE SEQUENCE</scope>
</reference>
<evidence type="ECO:0000256" key="2">
    <source>
        <dbReference type="PROSITE-ProRule" id="PRU00320"/>
    </source>
</evidence>
<feature type="DNA-binding region" description="H-T-H motif" evidence="2">
    <location>
        <begin position="26"/>
        <end position="46"/>
    </location>
</feature>
<dbReference type="AlphaFoldDB" id="A0A9P0PKI1"/>
<keyword evidence="5" id="KW-1185">Reference proteome</keyword>
<accession>A0A9P0PKI1</accession>
<dbReference type="OrthoDB" id="6768588at2759"/>
<proteinExistence type="predicted"/>
<evidence type="ECO:0000259" key="3">
    <source>
        <dbReference type="PROSITE" id="PS50960"/>
    </source>
</evidence>
<protein>
    <recommendedName>
        <fullName evidence="3">HTH psq-type domain-containing protein</fullName>
    </recommendedName>
</protein>
<dbReference type="InterPro" id="IPR007889">
    <property type="entry name" value="HTH_Psq"/>
</dbReference>
<comment type="caution">
    <text evidence="4">The sequence shown here is derived from an EMBL/GenBank/DDBJ whole genome shotgun (WGS) entry which is preliminary data.</text>
</comment>
<dbReference type="Gene3D" id="1.10.10.60">
    <property type="entry name" value="Homeodomain-like"/>
    <property type="match status" value="1"/>
</dbReference>
<keyword evidence="2" id="KW-0539">Nucleus</keyword>
<dbReference type="SUPFAM" id="SSF46689">
    <property type="entry name" value="Homeodomain-like"/>
    <property type="match status" value="1"/>
</dbReference>
<gene>
    <name evidence="4" type="ORF">ACAOBT_LOCUS19156</name>
</gene>
<dbReference type="Proteomes" id="UP001152888">
    <property type="component" value="Unassembled WGS sequence"/>
</dbReference>